<reference evidence="8" key="1">
    <citation type="journal article" date="2019" name="Int. J. Syst. Evol. Microbiol.">
        <title>The Global Catalogue of Microorganisms (GCM) 10K type strain sequencing project: providing services to taxonomists for standard genome sequencing and annotation.</title>
        <authorList>
            <consortium name="The Broad Institute Genomics Platform"/>
            <consortium name="The Broad Institute Genome Sequencing Center for Infectious Disease"/>
            <person name="Wu L."/>
            <person name="Ma J."/>
        </authorList>
    </citation>
    <scope>NUCLEOTIDE SEQUENCE [LARGE SCALE GENOMIC DNA]</scope>
    <source>
        <strain evidence="8">CGMCC 1.16444</strain>
    </source>
</reference>
<organism evidence="7 8">
    <name type="scientific">Flaviflagellibacter deserti</name>
    <dbReference type="NCBI Taxonomy" id="2267266"/>
    <lineage>
        <taxon>Bacteria</taxon>
        <taxon>Pseudomonadati</taxon>
        <taxon>Pseudomonadota</taxon>
        <taxon>Alphaproteobacteria</taxon>
        <taxon>Hyphomicrobiales</taxon>
        <taxon>Flaviflagellibacter</taxon>
    </lineage>
</organism>
<dbReference type="InterPro" id="IPR051398">
    <property type="entry name" value="Polysacch_Deacetylase"/>
</dbReference>
<dbReference type="InterPro" id="IPR011330">
    <property type="entry name" value="Glyco_hydro/deAcase_b/a-brl"/>
</dbReference>
<evidence type="ECO:0000256" key="4">
    <source>
        <dbReference type="ARBA" id="ARBA00022729"/>
    </source>
</evidence>
<protein>
    <recommendedName>
        <fullName evidence="3">Chitooligosaccharide deacetylase</fullName>
    </recommendedName>
    <alternativeName>
        <fullName evidence="5">Nodulation protein B</fullName>
    </alternativeName>
</protein>
<dbReference type="Proteomes" id="UP001595796">
    <property type="component" value="Unassembled WGS sequence"/>
</dbReference>
<evidence type="ECO:0000259" key="6">
    <source>
        <dbReference type="PROSITE" id="PS51677"/>
    </source>
</evidence>
<evidence type="ECO:0000256" key="2">
    <source>
        <dbReference type="ARBA" id="ARBA00010973"/>
    </source>
</evidence>
<keyword evidence="8" id="KW-1185">Reference proteome</keyword>
<evidence type="ECO:0000313" key="8">
    <source>
        <dbReference type="Proteomes" id="UP001595796"/>
    </source>
</evidence>
<dbReference type="EMBL" id="JBHSJF010000006">
    <property type="protein sequence ID" value="MFC5068012.1"/>
    <property type="molecule type" value="Genomic_DNA"/>
</dbReference>
<feature type="domain" description="NodB homology" evidence="6">
    <location>
        <begin position="95"/>
        <end position="353"/>
    </location>
</feature>
<comment type="caution">
    <text evidence="7">The sequence shown here is derived from an EMBL/GenBank/DDBJ whole genome shotgun (WGS) entry which is preliminary data.</text>
</comment>
<gene>
    <name evidence="7" type="ORF">ACFPFW_08275</name>
</gene>
<evidence type="ECO:0000256" key="5">
    <source>
        <dbReference type="ARBA" id="ARBA00032976"/>
    </source>
</evidence>
<dbReference type="InterPro" id="IPR002509">
    <property type="entry name" value="NODB_dom"/>
</dbReference>
<keyword evidence="4" id="KW-0732">Signal</keyword>
<dbReference type="Pfam" id="PF01522">
    <property type="entry name" value="Polysacc_deac_1"/>
    <property type="match status" value="1"/>
</dbReference>
<dbReference type="Gene3D" id="3.20.20.370">
    <property type="entry name" value="Glycoside hydrolase/deacetylase"/>
    <property type="match status" value="1"/>
</dbReference>
<evidence type="ECO:0000313" key="7">
    <source>
        <dbReference type="EMBL" id="MFC5068012.1"/>
    </source>
</evidence>
<dbReference type="RefSeq" id="WP_114958541.1">
    <property type="nucleotide sequence ID" value="NZ_JBHSJF010000006.1"/>
</dbReference>
<dbReference type="SUPFAM" id="SSF88713">
    <property type="entry name" value="Glycoside hydrolase/deacetylase"/>
    <property type="match status" value="1"/>
</dbReference>
<dbReference type="PROSITE" id="PS51677">
    <property type="entry name" value="NODB"/>
    <property type="match status" value="1"/>
</dbReference>
<evidence type="ECO:0000256" key="1">
    <source>
        <dbReference type="ARBA" id="ARBA00003236"/>
    </source>
</evidence>
<proteinExistence type="inferred from homology"/>
<dbReference type="PANTHER" id="PTHR34216:SF7">
    <property type="entry name" value="POLY-BETA-1,6-N-ACETYL-D-GLUCOSAMINE N-DEACETYLASE"/>
    <property type="match status" value="1"/>
</dbReference>
<dbReference type="CDD" id="cd10968">
    <property type="entry name" value="CE4_Mlr8448_like_5s"/>
    <property type="match status" value="1"/>
</dbReference>
<comment type="similarity">
    <text evidence="2">Belongs to the polysaccharide deacetylase family.</text>
</comment>
<dbReference type="PANTHER" id="PTHR34216">
    <property type="match status" value="1"/>
</dbReference>
<accession>A0ABV9Z1J4</accession>
<evidence type="ECO:0000256" key="3">
    <source>
        <dbReference type="ARBA" id="ARBA00020071"/>
    </source>
</evidence>
<name>A0ABV9Z1J4_9HYPH</name>
<sequence>MDLRTGLLRLGLNAIDAAGALGITRLLARLTRGSGLIFTLHHVRPAREKRFDPNGILEITPEFLDTAIVAMKEAGYDVVTLGDALQRLQEKDQRRFAVFTFDDGARDVRDHALPVLRKHDAPCTMFIASGFADGTAELWWLVLEETLRRRSSLAYDFGGGPEQIALVSDAEKNAVWNRIYWHLRSIADEKTMRAIISRMAQDSGFDGLSLTREVCMDWSELRAVAADPLVEIGNHTVSHPMLAKATEQDVRDELTTSQRRITEELGVTPRHLAYPVGDPTSAGPREFRIARELGFASGLTTRKGVLFPEHGTYPTALPRISLNGNYQERRYLELFASGLPFALQNRFRRLDVA</sequence>
<comment type="function">
    <text evidence="1">Is involved in generating a small heat-stable compound (Nod), an acylated oligomer of N-acetylglucosamine, that stimulates mitosis in various plant protoplasts.</text>
</comment>